<keyword evidence="8" id="KW-1185">Reference proteome</keyword>
<keyword evidence="4" id="KW-1133">Transmembrane helix</keyword>
<dbReference type="EC" id="2.7.7.65" evidence="1"/>
<dbReference type="NCBIfam" id="TIGR00254">
    <property type="entry name" value="GGDEF"/>
    <property type="match status" value="1"/>
</dbReference>
<reference evidence="7 8" key="1">
    <citation type="submission" date="2014-04" db="EMBL/GenBank/DDBJ databases">
        <title>Genome sequencing of Vibrio navarrensis strains.</title>
        <authorList>
            <person name="Gladney L.M."/>
            <person name="Katz L.S."/>
            <person name="Marino-Ramirez L."/>
            <person name="Jordan I.K."/>
        </authorList>
    </citation>
    <scope>NUCLEOTIDE SEQUENCE [LARGE SCALE GENOMIC DNA]</scope>
    <source>
        <strain evidence="7 8">ATCC 51183</strain>
    </source>
</reference>
<keyword evidence="5" id="KW-0732">Signal</keyword>
<proteinExistence type="predicted"/>
<dbReference type="SMART" id="SM00028">
    <property type="entry name" value="TPR"/>
    <property type="match status" value="6"/>
</dbReference>
<dbReference type="InterPro" id="IPR011990">
    <property type="entry name" value="TPR-like_helical_dom_sf"/>
</dbReference>
<comment type="catalytic activity">
    <reaction evidence="2">
        <text>2 GTP = 3',3'-c-di-GMP + 2 diphosphate</text>
        <dbReference type="Rhea" id="RHEA:24898"/>
        <dbReference type="ChEBI" id="CHEBI:33019"/>
        <dbReference type="ChEBI" id="CHEBI:37565"/>
        <dbReference type="ChEBI" id="CHEBI:58805"/>
        <dbReference type="EC" id="2.7.7.65"/>
    </reaction>
</comment>
<keyword evidence="4" id="KW-0472">Membrane</keyword>
<dbReference type="eggNOG" id="COG3706">
    <property type="taxonomic scope" value="Bacteria"/>
</dbReference>
<dbReference type="SUPFAM" id="SSF55073">
    <property type="entry name" value="Nucleotide cyclase"/>
    <property type="match status" value="1"/>
</dbReference>
<dbReference type="InterPro" id="IPR050469">
    <property type="entry name" value="Diguanylate_Cyclase"/>
</dbReference>
<comment type="caution">
    <text evidence="7">The sequence shown here is derived from an EMBL/GenBank/DDBJ whole genome shotgun (WGS) entry which is preliminary data.</text>
</comment>
<feature type="chain" id="PRO_5001950194" description="diguanylate cyclase" evidence="5">
    <location>
        <begin position="22"/>
        <end position="661"/>
    </location>
</feature>
<dbReference type="InterPro" id="IPR043128">
    <property type="entry name" value="Rev_trsase/Diguanyl_cyclase"/>
</dbReference>
<evidence type="ECO:0000256" key="2">
    <source>
        <dbReference type="ARBA" id="ARBA00034247"/>
    </source>
</evidence>
<dbReference type="PROSITE" id="PS50887">
    <property type="entry name" value="GGDEF"/>
    <property type="match status" value="1"/>
</dbReference>
<dbReference type="SUPFAM" id="SSF48452">
    <property type="entry name" value="TPR-like"/>
    <property type="match status" value="3"/>
</dbReference>
<dbReference type="InterPro" id="IPR000160">
    <property type="entry name" value="GGDEF_dom"/>
</dbReference>
<dbReference type="PROSITE" id="PS50005">
    <property type="entry name" value="TPR"/>
    <property type="match status" value="1"/>
</dbReference>
<evidence type="ECO:0000259" key="6">
    <source>
        <dbReference type="PROSITE" id="PS50887"/>
    </source>
</evidence>
<dbReference type="Pfam" id="PF00990">
    <property type="entry name" value="GGDEF"/>
    <property type="match status" value="1"/>
</dbReference>
<dbReference type="AlphaFoldDB" id="A0A099LU40"/>
<dbReference type="Proteomes" id="UP000029994">
    <property type="component" value="Unassembled WGS sequence"/>
</dbReference>
<dbReference type="STRING" id="29495.EA26_07630"/>
<dbReference type="eggNOG" id="COG0457">
    <property type="taxonomic scope" value="Bacteria"/>
</dbReference>
<evidence type="ECO:0000256" key="1">
    <source>
        <dbReference type="ARBA" id="ARBA00012528"/>
    </source>
</evidence>
<dbReference type="EMBL" id="JMCG01000001">
    <property type="protein sequence ID" value="KGK11184.1"/>
    <property type="molecule type" value="Genomic_DNA"/>
</dbReference>
<dbReference type="GeneID" id="43683068"/>
<keyword evidence="4" id="KW-0812">Transmembrane</keyword>
<protein>
    <recommendedName>
        <fullName evidence="1">diguanylate cyclase</fullName>
        <ecNumber evidence="1">2.7.7.65</ecNumber>
    </recommendedName>
</protein>
<evidence type="ECO:0000313" key="7">
    <source>
        <dbReference type="EMBL" id="KGK11184.1"/>
    </source>
</evidence>
<dbReference type="GO" id="GO:0052621">
    <property type="term" value="F:diguanylate cyclase activity"/>
    <property type="evidence" value="ECO:0007669"/>
    <property type="project" value="UniProtKB-EC"/>
</dbReference>
<evidence type="ECO:0000256" key="5">
    <source>
        <dbReference type="SAM" id="SignalP"/>
    </source>
</evidence>
<feature type="transmembrane region" description="Helical" evidence="4">
    <location>
        <begin position="451"/>
        <end position="470"/>
    </location>
</feature>
<dbReference type="CDD" id="cd01949">
    <property type="entry name" value="GGDEF"/>
    <property type="match status" value="1"/>
</dbReference>
<accession>A0A099LU40</accession>
<feature type="signal peptide" evidence="5">
    <location>
        <begin position="1"/>
        <end position="21"/>
    </location>
</feature>
<dbReference type="Gene3D" id="3.30.70.270">
    <property type="match status" value="1"/>
</dbReference>
<dbReference type="Gene3D" id="1.25.40.10">
    <property type="entry name" value="Tetratricopeptide repeat domain"/>
    <property type="match status" value="2"/>
</dbReference>
<organism evidence="7 8">
    <name type="scientific">Vibrio navarrensis</name>
    <dbReference type="NCBI Taxonomy" id="29495"/>
    <lineage>
        <taxon>Bacteria</taxon>
        <taxon>Pseudomonadati</taxon>
        <taxon>Pseudomonadota</taxon>
        <taxon>Gammaproteobacteria</taxon>
        <taxon>Vibrionales</taxon>
        <taxon>Vibrionaceae</taxon>
        <taxon>Vibrio</taxon>
    </lineage>
</organism>
<gene>
    <name evidence="7" type="ORF">EA26_07630</name>
</gene>
<dbReference type="InterPro" id="IPR029787">
    <property type="entry name" value="Nucleotide_cyclase"/>
</dbReference>
<dbReference type="SMART" id="SM00267">
    <property type="entry name" value="GGDEF"/>
    <property type="match status" value="1"/>
</dbReference>
<dbReference type="PANTHER" id="PTHR45138">
    <property type="entry name" value="REGULATORY COMPONENTS OF SENSORY TRANSDUCTION SYSTEM"/>
    <property type="match status" value="1"/>
</dbReference>
<keyword evidence="3" id="KW-0802">TPR repeat</keyword>
<sequence length="661" mass="75375">MFKRKLLLWLAICTFSCMTLADNSGLHQWLGVYQQKLRADDNRALDLLQDRYSALLPGAEKLYVSGLLFDYLSARHQPYYGASQNKDTHFSRQESLYIQALYDRQKGLYEQAVKGFTTLLNQATLSEEQKVQELLLYQLCYTLNEQGDYHKAKFFCSQLKRFATEESESLLPKYLVYRVIANNEHFRGEFEQSLIHYQAMLRHLPANADVSGAYNDTGNLLRELSQYAQAEEYLLKAKEISESGHSQAALAQILHSLAELYHDRGDQPQAILYYEQALSILIKKNHTFGLVMTYLGLGSLYLQMNDAEKGSYYLELALKAAEKGQNHRLAAEVHSRFSLGYLEMGKLSEAMTHATQAYNLAVSMDMPVIEANALLLQSSIEVLQGNYQKAYQHYTLYSQLELSFRDKDTTKAIEALDLAQKQFDYQLRLTQLQSETERKMRLVKSLEQEKFLYSLLLIALVTLLLVLALANHRYRKQRQTDRLTTVLNRRAIIEAIEAQTTSRAPHKVPVLILFKLDSVKAVNREFGHAYGDELLHTIACNLIAHLLPGELLGRLNGTEFMLLLKEVDEIDVPLRVEQLSQRIANSVIYSQTGEPIQLNACMAYLVLERSAPNFDCAYNKLDFALSQRQRERKMGVVDASRLPVTLEPVSQAATPSQAVGY</sequence>
<evidence type="ECO:0000256" key="3">
    <source>
        <dbReference type="PROSITE-ProRule" id="PRU00339"/>
    </source>
</evidence>
<feature type="domain" description="GGDEF" evidence="6">
    <location>
        <begin position="507"/>
        <end position="639"/>
    </location>
</feature>
<evidence type="ECO:0000313" key="8">
    <source>
        <dbReference type="Proteomes" id="UP000029994"/>
    </source>
</evidence>
<dbReference type="Pfam" id="PF13424">
    <property type="entry name" value="TPR_12"/>
    <property type="match status" value="1"/>
</dbReference>
<dbReference type="InterPro" id="IPR019734">
    <property type="entry name" value="TPR_rpt"/>
</dbReference>
<name>A0A099LU40_9VIBR</name>
<dbReference type="PANTHER" id="PTHR45138:SF9">
    <property type="entry name" value="DIGUANYLATE CYCLASE DGCM-RELATED"/>
    <property type="match status" value="1"/>
</dbReference>
<evidence type="ECO:0000256" key="4">
    <source>
        <dbReference type="SAM" id="Phobius"/>
    </source>
</evidence>
<feature type="repeat" description="TPR" evidence="3">
    <location>
        <begin position="251"/>
        <end position="284"/>
    </location>
</feature>
<dbReference type="RefSeq" id="WP_081947044.1">
    <property type="nucleotide sequence ID" value="NZ_CP061845.1"/>
</dbReference>